<sequence length="154" mass="16615">MPERAFSRRDALSTLLLPLADRQLIVPDVAVAELIGYRLGVPAGVTAPWDLGDVPWRGRELPLVSFEAACGQTLPWGERVRIAVMHGVGDALPFYALLMQGIPRTLRVDSQLSYIDVPLASLELAAVVAGNEVARVPDLDGLADIIMRGRFSSG</sequence>
<name>A0ABX0YJW4_9PSED</name>
<dbReference type="RefSeq" id="WP_168085024.1">
    <property type="nucleotide sequence ID" value="NZ_JAAVJI010000010.1"/>
</dbReference>
<accession>A0ABX0YJW4</accession>
<keyword evidence="2" id="KW-1185">Reference proteome</keyword>
<protein>
    <submittedName>
        <fullName evidence="1">Chemotaxis protein CheW</fullName>
    </submittedName>
</protein>
<dbReference type="Proteomes" id="UP000746535">
    <property type="component" value="Unassembled WGS sequence"/>
</dbReference>
<comment type="caution">
    <text evidence="1">The sequence shown here is derived from an EMBL/GenBank/DDBJ whole genome shotgun (WGS) entry which is preliminary data.</text>
</comment>
<dbReference type="SUPFAM" id="SSF50341">
    <property type="entry name" value="CheW-like"/>
    <property type="match status" value="1"/>
</dbReference>
<reference evidence="1 2" key="1">
    <citation type="submission" date="2020-03" db="EMBL/GenBank/DDBJ databases">
        <authorList>
            <person name="Wang L."/>
            <person name="He N."/>
            <person name="Li Y."/>
            <person name="Fang Y."/>
            <person name="Zhang F."/>
        </authorList>
    </citation>
    <scope>NUCLEOTIDE SEQUENCE [LARGE SCALE GENOMIC DNA]</scope>
    <source>
        <strain evidence="2">hsmgli-8</strain>
    </source>
</reference>
<gene>
    <name evidence="1" type="ORF">HBH25_16450</name>
</gene>
<evidence type="ECO:0000313" key="1">
    <source>
        <dbReference type="EMBL" id="NJP02441.1"/>
    </source>
</evidence>
<organism evidence="1 2">
    <name type="scientific">Pseudomonas quercus</name>
    <dbReference type="NCBI Taxonomy" id="2722792"/>
    <lineage>
        <taxon>Bacteria</taxon>
        <taxon>Pseudomonadati</taxon>
        <taxon>Pseudomonadota</taxon>
        <taxon>Gammaproteobacteria</taxon>
        <taxon>Pseudomonadales</taxon>
        <taxon>Pseudomonadaceae</taxon>
        <taxon>Pseudomonas</taxon>
    </lineage>
</organism>
<dbReference type="InterPro" id="IPR036061">
    <property type="entry name" value="CheW-like_dom_sf"/>
</dbReference>
<proteinExistence type="predicted"/>
<dbReference type="EMBL" id="JAAVJI010000010">
    <property type="protein sequence ID" value="NJP02441.1"/>
    <property type="molecule type" value="Genomic_DNA"/>
</dbReference>
<evidence type="ECO:0000313" key="2">
    <source>
        <dbReference type="Proteomes" id="UP000746535"/>
    </source>
</evidence>